<dbReference type="Proteomes" id="UP001218218">
    <property type="component" value="Unassembled WGS sequence"/>
</dbReference>
<reference evidence="1" key="1">
    <citation type="submission" date="2023-03" db="EMBL/GenBank/DDBJ databases">
        <title>Massive genome expansion in bonnet fungi (Mycena s.s.) driven by repeated elements and novel gene families across ecological guilds.</title>
        <authorList>
            <consortium name="Lawrence Berkeley National Laboratory"/>
            <person name="Harder C.B."/>
            <person name="Miyauchi S."/>
            <person name="Viragh M."/>
            <person name="Kuo A."/>
            <person name="Thoen E."/>
            <person name="Andreopoulos B."/>
            <person name="Lu D."/>
            <person name="Skrede I."/>
            <person name="Drula E."/>
            <person name="Henrissat B."/>
            <person name="Morin E."/>
            <person name="Kohler A."/>
            <person name="Barry K."/>
            <person name="LaButti K."/>
            <person name="Morin E."/>
            <person name="Salamov A."/>
            <person name="Lipzen A."/>
            <person name="Mereny Z."/>
            <person name="Hegedus B."/>
            <person name="Baldrian P."/>
            <person name="Stursova M."/>
            <person name="Weitz H."/>
            <person name="Taylor A."/>
            <person name="Grigoriev I.V."/>
            <person name="Nagy L.G."/>
            <person name="Martin F."/>
            <person name="Kauserud H."/>
        </authorList>
    </citation>
    <scope>NUCLEOTIDE SEQUENCE</scope>
    <source>
        <strain evidence="1">CBHHK002</strain>
    </source>
</reference>
<keyword evidence="2" id="KW-1185">Reference proteome</keyword>
<evidence type="ECO:0000313" key="2">
    <source>
        <dbReference type="Proteomes" id="UP001218218"/>
    </source>
</evidence>
<dbReference type="EMBL" id="JARIHO010000123">
    <property type="protein sequence ID" value="KAJ7301940.1"/>
    <property type="molecule type" value="Genomic_DNA"/>
</dbReference>
<comment type="caution">
    <text evidence="1">The sequence shown here is derived from an EMBL/GenBank/DDBJ whole genome shotgun (WGS) entry which is preliminary data.</text>
</comment>
<evidence type="ECO:0000313" key="1">
    <source>
        <dbReference type="EMBL" id="KAJ7301940.1"/>
    </source>
</evidence>
<dbReference type="AlphaFoldDB" id="A0AAD6YYT0"/>
<organism evidence="1 2">
    <name type="scientific">Mycena albidolilacea</name>
    <dbReference type="NCBI Taxonomy" id="1033008"/>
    <lineage>
        <taxon>Eukaryota</taxon>
        <taxon>Fungi</taxon>
        <taxon>Dikarya</taxon>
        <taxon>Basidiomycota</taxon>
        <taxon>Agaricomycotina</taxon>
        <taxon>Agaricomycetes</taxon>
        <taxon>Agaricomycetidae</taxon>
        <taxon>Agaricales</taxon>
        <taxon>Marasmiineae</taxon>
        <taxon>Mycenaceae</taxon>
        <taxon>Mycena</taxon>
    </lineage>
</organism>
<sequence>MSLNYSPLSYASMSTSGPSPRVIRLLISMPISRILGAPYFDERGVREFSQLRYSFDRVRAVIRYIPELDDDTPNRTWTAAREQMLLLYGTLDEERRAYERELIDFCREQSAKSPYLPLLKRKDITIAQRDFYFVNGNPPARSRTDLDALLSDLWNDLSDFLGPVEPLATPTTYSTITFPSLSCDVQGIELAEDTSVTCPELSTLSNVLSIEVPDPVFFPARISCEHVLLYNAKPTEFAEPSRYMEQQSIVGSDPEHRTLSHSFSYEGFDAVFDSDRASLDHFNVHQSDKPKYQYHLDSILDLYTNIETMQLNVPSTIPLSDPYSEADVLSSCAEPVFADYNFETGVDSCKCSLLSDVQVPEFAELSRFIQLPSDMDFGPEHYTLLYSLSCEDLKQATLRKH</sequence>
<accession>A0AAD6YYT0</accession>
<protein>
    <submittedName>
        <fullName evidence="1">Uncharacterized protein</fullName>
    </submittedName>
</protein>
<gene>
    <name evidence="1" type="ORF">DFH08DRAFT_978275</name>
</gene>
<name>A0AAD6YYT0_9AGAR</name>
<proteinExistence type="predicted"/>